<protein>
    <submittedName>
        <fullName evidence="2">Uncharacterized protein</fullName>
    </submittedName>
</protein>
<dbReference type="Proteomes" id="UP000198415">
    <property type="component" value="Unassembled WGS sequence"/>
</dbReference>
<keyword evidence="1" id="KW-0812">Transmembrane</keyword>
<dbReference type="EMBL" id="FZNR01000003">
    <property type="protein sequence ID" value="SNR59031.1"/>
    <property type="molecule type" value="Genomic_DNA"/>
</dbReference>
<feature type="transmembrane region" description="Helical" evidence="1">
    <location>
        <begin position="27"/>
        <end position="44"/>
    </location>
</feature>
<keyword evidence="1" id="KW-0472">Membrane</keyword>
<dbReference type="AlphaFoldDB" id="A0A238XKD3"/>
<proteinExistence type="predicted"/>
<keyword evidence="1" id="KW-1133">Transmembrane helix</keyword>
<sequence length="55" mass="5438">MITTISVTTASGAGALAEGIAARIGCAGYGAGSVVTALATLWIMDKLNNLVDRGN</sequence>
<gene>
    <name evidence="2" type="ORF">SAMN06264365_103511</name>
</gene>
<organism evidence="2 3">
    <name type="scientific">Actinoplanes regularis</name>
    <dbReference type="NCBI Taxonomy" id="52697"/>
    <lineage>
        <taxon>Bacteria</taxon>
        <taxon>Bacillati</taxon>
        <taxon>Actinomycetota</taxon>
        <taxon>Actinomycetes</taxon>
        <taxon>Micromonosporales</taxon>
        <taxon>Micromonosporaceae</taxon>
        <taxon>Actinoplanes</taxon>
    </lineage>
</organism>
<name>A0A238XKD3_9ACTN</name>
<evidence type="ECO:0000313" key="3">
    <source>
        <dbReference type="Proteomes" id="UP000198415"/>
    </source>
</evidence>
<accession>A0A238XKD3</accession>
<evidence type="ECO:0000256" key="1">
    <source>
        <dbReference type="SAM" id="Phobius"/>
    </source>
</evidence>
<reference evidence="2 3" key="1">
    <citation type="submission" date="2017-06" db="EMBL/GenBank/DDBJ databases">
        <authorList>
            <person name="Kim H.J."/>
            <person name="Triplett B.A."/>
        </authorList>
    </citation>
    <scope>NUCLEOTIDE SEQUENCE [LARGE SCALE GENOMIC DNA]</scope>
    <source>
        <strain evidence="2 3">DSM 43151</strain>
    </source>
</reference>
<keyword evidence="3" id="KW-1185">Reference proteome</keyword>
<evidence type="ECO:0000313" key="2">
    <source>
        <dbReference type="EMBL" id="SNR59031.1"/>
    </source>
</evidence>